<dbReference type="InterPro" id="IPR054722">
    <property type="entry name" value="PolX-like_BBD"/>
</dbReference>
<evidence type="ECO:0000313" key="4">
    <source>
        <dbReference type="EMBL" id="PNY06751.1"/>
    </source>
</evidence>
<feature type="compositionally biased region" description="Basic and acidic residues" evidence="2">
    <location>
        <begin position="1"/>
        <end position="12"/>
    </location>
</feature>
<dbReference type="Pfam" id="PF00098">
    <property type="entry name" value="zf-CCHC"/>
    <property type="match status" value="1"/>
</dbReference>
<comment type="caution">
    <text evidence="4">The sequence shown here is derived from an EMBL/GenBank/DDBJ whole genome shotgun (WGS) entry which is preliminary data.</text>
</comment>
<dbReference type="Proteomes" id="UP000236291">
    <property type="component" value="Unassembled WGS sequence"/>
</dbReference>
<dbReference type="InterPro" id="IPR036875">
    <property type="entry name" value="Znf_CCHC_sf"/>
</dbReference>
<evidence type="ECO:0000256" key="1">
    <source>
        <dbReference type="PROSITE-ProRule" id="PRU00047"/>
    </source>
</evidence>
<dbReference type="SUPFAM" id="SSF57756">
    <property type="entry name" value="Retrovirus zinc finger-like domains"/>
    <property type="match status" value="1"/>
</dbReference>
<proteinExistence type="predicted"/>
<protein>
    <submittedName>
        <fullName evidence="4">Copia-type polyprotein</fullName>
    </submittedName>
</protein>
<dbReference type="PROSITE" id="PS50158">
    <property type="entry name" value="ZF_CCHC"/>
    <property type="match status" value="1"/>
</dbReference>
<accession>A0A2K3NUQ6</accession>
<feature type="region of interest" description="Disordered" evidence="2">
    <location>
        <begin position="1"/>
        <end position="41"/>
    </location>
</feature>
<keyword evidence="1" id="KW-0862">Zinc</keyword>
<reference evidence="4 5" key="1">
    <citation type="journal article" date="2014" name="Am. J. Bot.">
        <title>Genome assembly and annotation for red clover (Trifolium pratense; Fabaceae).</title>
        <authorList>
            <person name="Istvanek J."/>
            <person name="Jaros M."/>
            <person name="Krenek A."/>
            <person name="Repkova J."/>
        </authorList>
    </citation>
    <scope>NUCLEOTIDE SEQUENCE [LARGE SCALE GENOMIC DNA]</scope>
    <source>
        <strain evidence="5">cv. Tatra</strain>
        <tissue evidence="4">Young leaves</tissue>
    </source>
</reference>
<dbReference type="GO" id="GO:0003676">
    <property type="term" value="F:nucleic acid binding"/>
    <property type="evidence" value="ECO:0007669"/>
    <property type="project" value="InterPro"/>
</dbReference>
<gene>
    <name evidence="4" type="ORF">L195_g003229</name>
</gene>
<evidence type="ECO:0000256" key="2">
    <source>
        <dbReference type="SAM" id="MobiDB-lite"/>
    </source>
</evidence>
<sequence>MKFQSDKDDEQVFKVTGGGRGRGCGRGGTRGRGRGRQSSNKENVECYKCHKLGHYQSECPSWGEYDANFAEFNEHEEILLITKQDSTIQAKTEVWYLDSGCSNHMIENKEWLFDFDDAFIESVRLGDDSRMNVMGKGKLKLYIGGIT</sequence>
<organism evidence="4 5">
    <name type="scientific">Trifolium pratense</name>
    <name type="common">Red clover</name>
    <dbReference type="NCBI Taxonomy" id="57577"/>
    <lineage>
        <taxon>Eukaryota</taxon>
        <taxon>Viridiplantae</taxon>
        <taxon>Streptophyta</taxon>
        <taxon>Embryophyta</taxon>
        <taxon>Tracheophyta</taxon>
        <taxon>Spermatophyta</taxon>
        <taxon>Magnoliopsida</taxon>
        <taxon>eudicotyledons</taxon>
        <taxon>Gunneridae</taxon>
        <taxon>Pentapetalae</taxon>
        <taxon>rosids</taxon>
        <taxon>fabids</taxon>
        <taxon>Fabales</taxon>
        <taxon>Fabaceae</taxon>
        <taxon>Papilionoideae</taxon>
        <taxon>50 kb inversion clade</taxon>
        <taxon>NPAAA clade</taxon>
        <taxon>Hologalegina</taxon>
        <taxon>IRL clade</taxon>
        <taxon>Trifolieae</taxon>
        <taxon>Trifolium</taxon>
    </lineage>
</organism>
<dbReference type="Gene3D" id="4.10.60.10">
    <property type="entry name" value="Zinc finger, CCHC-type"/>
    <property type="match status" value="1"/>
</dbReference>
<dbReference type="Pfam" id="PF22936">
    <property type="entry name" value="Pol_BBD"/>
    <property type="match status" value="1"/>
</dbReference>
<dbReference type="EMBL" id="ASHM01001478">
    <property type="protein sequence ID" value="PNY06751.1"/>
    <property type="molecule type" value="Genomic_DNA"/>
</dbReference>
<evidence type="ECO:0000259" key="3">
    <source>
        <dbReference type="PROSITE" id="PS50158"/>
    </source>
</evidence>
<keyword evidence="1" id="KW-0479">Metal-binding</keyword>
<dbReference type="InterPro" id="IPR001878">
    <property type="entry name" value="Znf_CCHC"/>
</dbReference>
<dbReference type="SMART" id="SM00343">
    <property type="entry name" value="ZnF_C2HC"/>
    <property type="match status" value="1"/>
</dbReference>
<dbReference type="AlphaFoldDB" id="A0A2K3NUQ6"/>
<keyword evidence="1" id="KW-0863">Zinc-finger</keyword>
<feature type="domain" description="CCHC-type" evidence="3">
    <location>
        <begin position="46"/>
        <end position="61"/>
    </location>
</feature>
<dbReference type="GO" id="GO:0008270">
    <property type="term" value="F:zinc ion binding"/>
    <property type="evidence" value="ECO:0007669"/>
    <property type="project" value="UniProtKB-KW"/>
</dbReference>
<reference evidence="4 5" key="2">
    <citation type="journal article" date="2017" name="Front. Plant Sci.">
        <title>Gene Classification and Mining of Molecular Markers Useful in Red Clover (Trifolium pratense) Breeding.</title>
        <authorList>
            <person name="Istvanek J."/>
            <person name="Dluhosova J."/>
            <person name="Dluhos P."/>
            <person name="Patkova L."/>
            <person name="Nedelnik J."/>
            <person name="Repkova J."/>
        </authorList>
    </citation>
    <scope>NUCLEOTIDE SEQUENCE [LARGE SCALE GENOMIC DNA]</scope>
    <source>
        <strain evidence="5">cv. Tatra</strain>
        <tissue evidence="4">Young leaves</tissue>
    </source>
</reference>
<evidence type="ECO:0000313" key="5">
    <source>
        <dbReference type="Proteomes" id="UP000236291"/>
    </source>
</evidence>
<feature type="compositionally biased region" description="Gly residues" evidence="2">
    <location>
        <begin position="16"/>
        <end position="28"/>
    </location>
</feature>
<name>A0A2K3NUQ6_TRIPR</name>